<comment type="caution">
    <text evidence="2">The sequence shown here is derived from an EMBL/GenBank/DDBJ whole genome shotgun (WGS) entry which is preliminary data.</text>
</comment>
<accession>A0AAD8ZAJ8</accession>
<evidence type="ECO:0000313" key="3">
    <source>
        <dbReference type="Proteomes" id="UP001239994"/>
    </source>
</evidence>
<gene>
    <name evidence="2" type="ORF">P4O66_001216</name>
</gene>
<protein>
    <submittedName>
        <fullName evidence="2">Uncharacterized protein</fullName>
    </submittedName>
</protein>
<evidence type="ECO:0000256" key="1">
    <source>
        <dbReference type="SAM" id="MobiDB-lite"/>
    </source>
</evidence>
<reference evidence="2" key="1">
    <citation type="submission" date="2023-03" db="EMBL/GenBank/DDBJ databases">
        <title>Electrophorus voltai genome.</title>
        <authorList>
            <person name="Bian C."/>
        </authorList>
    </citation>
    <scope>NUCLEOTIDE SEQUENCE</scope>
    <source>
        <strain evidence="2">CB-2022</strain>
        <tissue evidence="2">Muscle</tissue>
    </source>
</reference>
<proteinExistence type="predicted"/>
<keyword evidence="3" id="KW-1185">Reference proteome</keyword>
<dbReference type="EMBL" id="JAROKS010000015">
    <property type="protein sequence ID" value="KAK1795734.1"/>
    <property type="molecule type" value="Genomic_DNA"/>
</dbReference>
<organism evidence="2 3">
    <name type="scientific">Electrophorus voltai</name>
    <dbReference type="NCBI Taxonomy" id="2609070"/>
    <lineage>
        <taxon>Eukaryota</taxon>
        <taxon>Metazoa</taxon>
        <taxon>Chordata</taxon>
        <taxon>Craniata</taxon>
        <taxon>Vertebrata</taxon>
        <taxon>Euteleostomi</taxon>
        <taxon>Actinopterygii</taxon>
        <taxon>Neopterygii</taxon>
        <taxon>Teleostei</taxon>
        <taxon>Ostariophysi</taxon>
        <taxon>Gymnotiformes</taxon>
        <taxon>Gymnotoidei</taxon>
        <taxon>Gymnotidae</taxon>
        <taxon>Electrophorus</taxon>
    </lineage>
</organism>
<name>A0AAD8ZAJ8_9TELE</name>
<sequence length="110" mass="11437">MEVEEVPHGDPSSQSDVTGSEDDKPLAPKVPPKAPPRACCPRSEQFAPVPVFLPVLLLVQTCGGLPSPLASPFGVGLGSAASAVSIMTSELVDINADERRLINAFEDSAL</sequence>
<feature type="region of interest" description="Disordered" evidence="1">
    <location>
        <begin position="1"/>
        <end position="37"/>
    </location>
</feature>
<dbReference type="Proteomes" id="UP001239994">
    <property type="component" value="Unassembled WGS sequence"/>
</dbReference>
<dbReference type="AlphaFoldDB" id="A0AAD8ZAJ8"/>
<evidence type="ECO:0000313" key="2">
    <source>
        <dbReference type="EMBL" id="KAK1795734.1"/>
    </source>
</evidence>